<dbReference type="GO" id="GO:0000935">
    <property type="term" value="C:division septum"/>
    <property type="evidence" value="ECO:0007669"/>
    <property type="project" value="TreeGrafter"/>
</dbReference>
<name>A0A0F4ZEB8_9PEZI</name>
<accession>A0A0F4ZEB8</accession>
<dbReference type="PANTHER" id="PTHR36419">
    <property type="entry name" value="ARRESTIN FAMILY PROTEIN 1"/>
    <property type="match status" value="1"/>
</dbReference>
<dbReference type="PANTHER" id="PTHR36419:SF1">
    <property type="entry name" value="RHO1 GEF LOCALIZING PROTEIN 1"/>
    <property type="match status" value="1"/>
</dbReference>
<dbReference type="AlphaFoldDB" id="A0A0F4ZEB8"/>
<reference evidence="2 3" key="1">
    <citation type="submission" date="2015-03" db="EMBL/GenBank/DDBJ databases">
        <authorList>
            <person name="Radwan O."/>
            <person name="Al-Naeli F.A."/>
            <person name="Rendon G.A."/>
            <person name="Fields C."/>
        </authorList>
    </citation>
    <scope>NUCLEOTIDE SEQUENCE [LARGE SCALE GENOMIC DNA]</scope>
    <source>
        <strain evidence="2">CR-DP1</strain>
    </source>
</reference>
<dbReference type="GO" id="GO:0000917">
    <property type="term" value="P:division septum assembly"/>
    <property type="evidence" value="ECO:0007669"/>
    <property type="project" value="TreeGrafter"/>
</dbReference>
<evidence type="ECO:0000313" key="2">
    <source>
        <dbReference type="EMBL" id="KKA28949.1"/>
    </source>
</evidence>
<sequence>MAAFVRVSGPPNRNFLVGYTGISATVPRIQGTVEIRPSVGYSAPVAVSLVRIWLQRRESIHPAAENMARRHLSAPRRENVDVIGKEYILYACSAGKESDSVVVMDLPFLIFIPYGRGGNEVSRLIPPATLQLPSRTAETFYELVVTVHQGHSVQNKYTFPIPLLRYDTLSTFGMYNKPKPNRATTDNIAFLEISLPKRSFGPADPINVYIRITPNRDWMNKARKVTIDRITLAVEEEITYNPEGDEATKKVNRIAKTAAHIKARLPEAGYMTNLNVDFPVKELRESDGVVKPPKPGFPLYEVSSFTTNSYLYKIDFFLTIKATLSSARDITIREPIVICPFDSESCKQEMEAIEQAARDASLIDRANPVLPPPHVVYANQPNSLSALGLCMVGDQKKPLID</sequence>
<dbReference type="EMBL" id="LAEV01001088">
    <property type="protein sequence ID" value="KKA28949.1"/>
    <property type="molecule type" value="Genomic_DNA"/>
</dbReference>
<protein>
    <recommendedName>
        <fullName evidence="1">Arrestin C-terminal-like domain-containing protein</fullName>
    </recommendedName>
</protein>
<dbReference type="OrthoDB" id="4001642at2759"/>
<dbReference type="Pfam" id="PF02752">
    <property type="entry name" value="Arrestin_C"/>
    <property type="match status" value="1"/>
</dbReference>
<gene>
    <name evidence="2" type="ORF">TD95_005143</name>
</gene>
<proteinExistence type="predicted"/>
<evidence type="ECO:0000259" key="1">
    <source>
        <dbReference type="SMART" id="SM01017"/>
    </source>
</evidence>
<dbReference type="Proteomes" id="UP000033483">
    <property type="component" value="Unassembled WGS sequence"/>
</dbReference>
<comment type="caution">
    <text evidence="2">The sequence shown here is derived from an EMBL/GenBank/DDBJ whole genome shotgun (WGS) entry which is preliminary data.</text>
</comment>
<dbReference type="SMART" id="SM01017">
    <property type="entry name" value="Arrestin_C"/>
    <property type="match status" value="1"/>
</dbReference>
<feature type="domain" description="Arrestin C-terminal-like" evidence="1">
    <location>
        <begin position="185"/>
        <end position="341"/>
    </location>
</feature>
<keyword evidence="3" id="KW-1185">Reference proteome</keyword>
<dbReference type="InterPro" id="IPR053060">
    <property type="entry name" value="Cytokinesis_Signaling_Reg"/>
</dbReference>
<dbReference type="InterPro" id="IPR011022">
    <property type="entry name" value="Arrestin_C-like"/>
</dbReference>
<organism evidence="2 3">
    <name type="scientific">Thielaviopsis punctulata</name>
    <dbReference type="NCBI Taxonomy" id="72032"/>
    <lineage>
        <taxon>Eukaryota</taxon>
        <taxon>Fungi</taxon>
        <taxon>Dikarya</taxon>
        <taxon>Ascomycota</taxon>
        <taxon>Pezizomycotina</taxon>
        <taxon>Sordariomycetes</taxon>
        <taxon>Hypocreomycetidae</taxon>
        <taxon>Microascales</taxon>
        <taxon>Ceratocystidaceae</taxon>
        <taxon>Thielaviopsis</taxon>
    </lineage>
</organism>
<evidence type="ECO:0000313" key="3">
    <source>
        <dbReference type="Proteomes" id="UP000033483"/>
    </source>
</evidence>